<dbReference type="EMBL" id="DVAB01000017">
    <property type="protein sequence ID" value="HIK00235.1"/>
    <property type="molecule type" value="Genomic_DNA"/>
</dbReference>
<protein>
    <submittedName>
        <fullName evidence="1">Uncharacterized protein</fullName>
    </submittedName>
</protein>
<evidence type="ECO:0000313" key="1">
    <source>
        <dbReference type="EMBL" id="HIK00235.1"/>
    </source>
</evidence>
<comment type="caution">
    <text evidence="1">The sequence shown here is derived from an EMBL/GenBank/DDBJ whole genome shotgun (WGS) entry which is preliminary data.</text>
</comment>
<reference evidence="1 2" key="1">
    <citation type="journal article" name="Nat. Commun.">
        <title>Undinarchaeota illuminate DPANN phylogeny and the impact of gene transfer on archaeal evolution.</title>
        <authorList>
            <person name="Dombrowski N."/>
            <person name="Williams T.A."/>
            <person name="Sun J."/>
            <person name="Woodcroft B.J."/>
            <person name="Lee J.H."/>
            <person name="Minh B.Q."/>
            <person name="Rinke C."/>
            <person name="Spang A."/>
        </authorList>
    </citation>
    <scope>NUCLEOTIDE SEQUENCE [LARGE SCALE GENOMIC DNA]</scope>
    <source>
        <strain evidence="1">MAG_bin1129</strain>
    </source>
</reference>
<sequence>MKKSEFVLVVLVILLLAVTVVQAYQITSLNSKATALATGNFKVGGGAEFSSYDEMMAEHHGGEAQAPTAPAQGIGGCG</sequence>
<proteinExistence type="predicted"/>
<keyword evidence="2" id="KW-1185">Reference proteome</keyword>
<organism evidence="1 2">
    <name type="scientific">Candidatus Naiadarchaeum limnaeum</name>
    <dbReference type="NCBI Taxonomy" id="2756139"/>
    <lineage>
        <taxon>Archaea</taxon>
        <taxon>Candidatus Undinarchaeota</taxon>
        <taxon>Candidatus Undinarchaeia</taxon>
        <taxon>Candidatus Naiadarchaeales</taxon>
        <taxon>Candidatus Naiadarchaeaceae</taxon>
        <taxon>Candidatus Naiadarchaeum</taxon>
    </lineage>
</organism>
<dbReference type="Proteomes" id="UP000646946">
    <property type="component" value="Unassembled WGS sequence"/>
</dbReference>
<dbReference type="AlphaFoldDB" id="A0A832UV30"/>
<accession>A0A832UV30</accession>
<gene>
    <name evidence="1" type="ORF">H1016_01710</name>
</gene>
<name>A0A832UV30_9ARCH</name>
<evidence type="ECO:0000313" key="2">
    <source>
        <dbReference type="Proteomes" id="UP000646946"/>
    </source>
</evidence>